<dbReference type="PANTHER" id="PTHR16830:SF13">
    <property type="entry name" value="FYN-BINDING PROTEIN 1"/>
    <property type="match status" value="1"/>
</dbReference>
<dbReference type="EMBL" id="OW240919">
    <property type="protein sequence ID" value="CAH2310477.1"/>
    <property type="molecule type" value="Genomic_DNA"/>
</dbReference>
<feature type="compositionally biased region" description="Polar residues" evidence="2">
    <location>
        <begin position="673"/>
        <end position="696"/>
    </location>
</feature>
<dbReference type="AlphaFoldDB" id="A0AAD1SRM1"/>
<sequence>MEEQTESVRDVNAIRKLFQNSRNLSDQVNSSQTKPEGQKISNIRSNPTLQNVISFLEDSQKPAPPLQKKPEIAAKPFVIPRPTSVIGPVTGKPRRESTGSTGNPKLNTEEMKLSKNFRCTLHIMDSPKKQGDKICDIPPPVYNKLSTPNGTNHHDYGNSEECYETIDPSVTNQKPLLPPSKQTYFASSIEKGVFHERELNQSPTDDLTDYGECYEIIDPSISNTSPLLACSTEKPDSSPMAKHFIPAQEANVLPDEVPEECYEIVDPCLLSDPQSWKVHQEKSPSMTSPKVLTQEDFYVTPDPYEVSKAKYSPNNQLAALSSQIPSLPGFTSDGECAMPASSNPSSNFCEKSEEKTNHRLGLTGLTSPQPKETQITNSHSVPRIRPLPPWKLMGSAPEKPSRPPSVDLQIFLTPFPTGTRSKPVGCDQEEAYESSVTMHELERHHKEFPDVPGEDELLYEISSDLLEESGGTGESDYKVSMDGAQESRFHADNTDGISFGGSERQVNHTSQETRPRNVKIGKAEETLRKRFQITGSEIPIYTIDVKEDGRGGKDMLEIKKGDLVDIIQTLDCPPGKWLARNDRGNYGFVMVDNIDVYQAILHIGNSRQNSLDVYDDIESGRTIDGSYSSNNSFDDSQDLYEDASSSSGAVLNSSGGKGLKNIFKKDPKKVDTGSVSPTSLDGSANNDHYSVDINDSYNREKDDKRSTLKGFFRKATNQIAAQEKDGKMSKVFAKEEKIFRDKFKYSGDIVVSNTAIVTEQAITSPKGKYGLLVKAGERLDVIDVSSENLIICRNAVGKFGFVSIEYLNFESGQTM</sequence>
<feature type="compositionally biased region" description="Polar residues" evidence="2">
    <location>
        <begin position="364"/>
        <end position="380"/>
    </location>
</feature>
<organism evidence="4 5">
    <name type="scientific">Pelobates cultripes</name>
    <name type="common">Western spadefoot toad</name>
    <dbReference type="NCBI Taxonomy" id="61616"/>
    <lineage>
        <taxon>Eukaryota</taxon>
        <taxon>Metazoa</taxon>
        <taxon>Chordata</taxon>
        <taxon>Craniata</taxon>
        <taxon>Vertebrata</taxon>
        <taxon>Euteleostomi</taxon>
        <taxon>Amphibia</taxon>
        <taxon>Batrachia</taxon>
        <taxon>Anura</taxon>
        <taxon>Pelobatoidea</taxon>
        <taxon>Pelobatidae</taxon>
        <taxon>Pelobates</taxon>
    </lineage>
</organism>
<dbReference type="Gene3D" id="2.30.30.40">
    <property type="entry name" value="SH3 Domains"/>
    <property type="match status" value="2"/>
</dbReference>
<protein>
    <submittedName>
        <fullName evidence="4">FYN-binding -like</fullName>
    </submittedName>
</protein>
<dbReference type="Proteomes" id="UP001295444">
    <property type="component" value="Chromosome 08"/>
</dbReference>
<feature type="compositionally biased region" description="Polar residues" evidence="2">
    <location>
        <begin position="625"/>
        <end position="634"/>
    </location>
</feature>
<reference evidence="4" key="1">
    <citation type="submission" date="2022-03" db="EMBL/GenBank/DDBJ databases">
        <authorList>
            <person name="Alioto T."/>
            <person name="Alioto T."/>
            <person name="Gomez Garrido J."/>
        </authorList>
    </citation>
    <scope>NUCLEOTIDE SEQUENCE</scope>
</reference>
<dbReference type="GO" id="GO:0005886">
    <property type="term" value="C:plasma membrane"/>
    <property type="evidence" value="ECO:0007669"/>
    <property type="project" value="InterPro"/>
</dbReference>
<dbReference type="GO" id="GO:0072659">
    <property type="term" value="P:protein localization to plasma membrane"/>
    <property type="evidence" value="ECO:0007669"/>
    <property type="project" value="TreeGrafter"/>
</dbReference>
<evidence type="ECO:0000313" key="5">
    <source>
        <dbReference type="Proteomes" id="UP001295444"/>
    </source>
</evidence>
<dbReference type="Pfam" id="PF14603">
    <property type="entry name" value="hSH3"/>
    <property type="match status" value="2"/>
</dbReference>
<feature type="region of interest" description="Disordered" evidence="2">
    <location>
        <begin position="18"/>
        <end position="46"/>
    </location>
</feature>
<dbReference type="InterPro" id="IPR043443">
    <property type="entry name" value="FYB1/2-like"/>
</dbReference>
<feature type="region of interest" description="Disordered" evidence="2">
    <location>
        <begin position="668"/>
        <end position="701"/>
    </location>
</feature>
<feature type="region of interest" description="Disordered" evidence="2">
    <location>
        <begin position="360"/>
        <end position="389"/>
    </location>
</feature>
<dbReference type="GO" id="GO:0050852">
    <property type="term" value="P:T cell receptor signaling pathway"/>
    <property type="evidence" value="ECO:0007669"/>
    <property type="project" value="TreeGrafter"/>
</dbReference>
<name>A0AAD1SRM1_PELCU</name>
<feature type="domain" description="Helically-extended SH3" evidence="3">
    <location>
        <begin position="739"/>
        <end position="809"/>
    </location>
</feature>
<feature type="compositionally biased region" description="Low complexity" evidence="2">
    <location>
        <begin position="644"/>
        <end position="653"/>
    </location>
</feature>
<dbReference type="GO" id="GO:0007229">
    <property type="term" value="P:integrin-mediated signaling pathway"/>
    <property type="evidence" value="ECO:0007669"/>
    <property type="project" value="InterPro"/>
</dbReference>
<evidence type="ECO:0000256" key="2">
    <source>
        <dbReference type="SAM" id="MobiDB-lite"/>
    </source>
</evidence>
<gene>
    <name evidence="4" type="ORF">PECUL_23A020766</name>
</gene>
<dbReference type="EMBL" id="OW240919">
    <property type="protein sequence ID" value="CAH2310476.1"/>
    <property type="molecule type" value="Genomic_DNA"/>
</dbReference>
<evidence type="ECO:0000259" key="3">
    <source>
        <dbReference type="Pfam" id="PF14603"/>
    </source>
</evidence>
<evidence type="ECO:0000256" key="1">
    <source>
        <dbReference type="ARBA" id="ARBA00022553"/>
    </source>
</evidence>
<dbReference type="InterPro" id="IPR036028">
    <property type="entry name" value="SH3-like_dom_sf"/>
</dbReference>
<feature type="domain" description="Helically-extended SH3" evidence="3">
    <location>
        <begin position="527"/>
        <end position="619"/>
    </location>
</feature>
<feature type="region of interest" description="Disordered" evidence="2">
    <location>
        <begin position="625"/>
        <end position="653"/>
    </location>
</feature>
<keyword evidence="5" id="KW-1185">Reference proteome</keyword>
<dbReference type="InterPro" id="IPR029294">
    <property type="entry name" value="hSH3"/>
</dbReference>
<proteinExistence type="predicted"/>
<evidence type="ECO:0000313" key="4">
    <source>
        <dbReference type="EMBL" id="CAH2310476.1"/>
    </source>
</evidence>
<dbReference type="FunFam" id="2.30.30.40:FF:000307">
    <property type="entry name" value="Predicted protein"/>
    <property type="match status" value="1"/>
</dbReference>
<feature type="region of interest" description="Disordered" evidence="2">
    <location>
        <begin position="83"/>
        <end position="107"/>
    </location>
</feature>
<dbReference type="PANTHER" id="PTHR16830">
    <property type="entry name" value="SH2 CONTAINING ADAPTOR PRAM-1 RELATED"/>
    <property type="match status" value="1"/>
</dbReference>
<feature type="region of interest" description="Disordered" evidence="2">
    <location>
        <begin position="494"/>
        <end position="514"/>
    </location>
</feature>
<dbReference type="SUPFAM" id="SSF50044">
    <property type="entry name" value="SH3-domain"/>
    <property type="match status" value="2"/>
</dbReference>
<keyword evidence="1" id="KW-0597">Phosphoprotein</keyword>
<accession>A0AAD1SRM1</accession>